<protein>
    <submittedName>
        <fullName evidence="1">Uncharacterized protein</fullName>
    </submittedName>
</protein>
<name>A0AAV9UI04_9PEZI</name>
<keyword evidence="2" id="KW-1185">Reference proteome</keyword>
<comment type="caution">
    <text evidence="1">The sequence shown here is derived from an EMBL/GenBank/DDBJ whole genome shotgun (WGS) entry which is preliminary data.</text>
</comment>
<dbReference type="Proteomes" id="UP001375240">
    <property type="component" value="Unassembled WGS sequence"/>
</dbReference>
<accession>A0AAV9UI04</accession>
<dbReference type="EMBL" id="JAVHNQ010000008">
    <property type="protein sequence ID" value="KAK6340879.1"/>
    <property type="molecule type" value="Genomic_DNA"/>
</dbReference>
<reference evidence="1 2" key="1">
    <citation type="submission" date="2019-10" db="EMBL/GenBank/DDBJ databases">
        <authorList>
            <person name="Palmer J.M."/>
        </authorList>
    </citation>
    <scope>NUCLEOTIDE SEQUENCE [LARGE SCALE GENOMIC DNA]</scope>
    <source>
        <strain evidence="1 2">TWF696</strain>
    </source>
</reference>
<dbReference type="AlphaFoldDB" id="A0AAV9UI04"/>
<gene>
    <name evidence="1" type="ORF">TWF696_009194</name>
</gene>
<sequence length="63" mass="6529">MPFGNTHVTFTNSAGSVEVGVVKSYGGGQYEIELKNGSHVRVPESNVSKLAVSDPSACPVVGH</sequence>
<evidence type="ECO:0000313" key="1">
    <source>
        <dbReference type="EMBL" id="KAK6340879.1"/>
    </source>
</evidence>
<evidence type="ECO:0000313" key="2">
    <source>
        <dbReference type="Proteomes" id="UP001375240"/>
    </source>
</evidence>
<organism evidence="1 2">
    <name type="scientific">Orbilia brochopaga</name>
    <dbReference type="NCBI Taxonomy" id="3140254"/>
    <lineage>
        <taxon>Eukaryota</taxon>
        <taxon>Fungi</taxon>
        <taxon>Dikarya</taxon>
        <taxon>Ascomycota</taxon>
        <taxon>Pezizomycotina</taxon>
        <taxon>Orbiliomycetes</taxon>
        <taxon>Orbiliales</taxon>
        <taxon>Orbiliaceae</taxon>
        <taxon>Orbilia</taxon>
    </lineage>
</organism>
<proteinExistence type="predicted"/>